<comment type="similarity">
    <text evidence="1">Belongs to the STIG1 family.</text>
</comment>
<keyword evidence="4" id="KW-0812">Transmembrane</keyword>
<keyword evidence="4" id="KW-1133">Transmembrane helix</keyword>
<feature type="transmembrane region" description="Helical" evidence="4">
    <location>
        <begin position="6"/>
        <end position="30"/>
    </location>
</feature>
<dbReference type="EMBL" id="LR721785">
    <property type="protein sequence ID" value="VVW61322.1"/>
    <property type="molecule type" value="Genomic_DNA"/>
</dbReference>
<protein>
    <submittedName>
        <fullName evidence="5">Uncharacterized protein</fullName>
    </submittedName>
</protein>
<evidence type="ECO:0000256" key="4">
    <source>
        <dbReference type="SAM" id="Phobius"/>
    </source>
</evidence>
<dbReference type="InterPro" id="IPR006969">
    <property type="entry name" value="Stig-like"/>
</dbReference>
<sequence length="123" mass="13598">MEPTSIVVISLFLAYLAPEIYVHVCVVLEIRRTRRSKNRFGSRSPGGTSGSEANSEPCRTYDSHRPDCCGNAGINILKDGHNNGRGHQCKHPQACCGEKCVDLQNNRIHSGKRNKKCKKEASC</sequence>
<proteinExistence type="inferred from homology"/>
<evidence type="ECO:0000256" key="3">
    <source>
        <dbReference type="SAM" id="MobiDB-lite"/>
    </source>
</evidence>
<evidence type="ECO:0000256" key="1">
    <source>
        <dbReference type="ARBA" id="ARBA00006010"/>
    </source>
</evidence>
<keyword evidence="2" id="KW-0732">Signal</keyword>
<organism evidence="5">
    <name type="scientific">Nymphaea colorata</name>
    <name type="common">pocket water lily</name>
    <dbReference type="NCBI Taxonomy" id="210225"/>
    <lineage>
        <taxon>Eukaryota</taxon>
        <taxon>Viridiplantae</taxon>
        <taxon>Streptophyta</taxon>
        <taxon>Embryophyta</taxon>
        <taxon>Tracheophyta</taxon>
        <taxon>Spermatophyta</taxon>
        <taxon>Magnoliopsida</taxon>
        <taxon>Nymphaeales</taxon>
        <taxon>Nymphaeaceae</taxon>
        <taxon>Nymphaea</taxon>
    </lineage>
</organism>
<gene>
    <name evidence="5" type="ORF">NYM_LOCUS24469</name>
</gene>
<dbReference type="Gramene" id="NC7G0310510.1">
    <property type="protein sequence ID" value="NC7G0310510.1:cds"/>
    <property type="gene ID" value="NC7G0310510"/>
</dbReference>
<dbReference type="AlphaFoldDB" id="A0A5K1FAR7"/>
<dbReference type="Pfam" id="PF04885">
    <property type="entry name" value="Stig1"/>
    <property type="match status" value="1"/>
</dbReference>
<feature type="region of interest" description="Disordered" evidence="3">
    <location>
        <begin position="36"/>
        <end position="62"/>
    </location>
</feature>
<name>A0A5K1FAR7_9MAGN</name>
<accession>A0A5K1FAR7</accession>
<reference evidence="5" key="1">
    <citation type="submission" date="2019-09" db="EMBL/GenBank/DDBJ databases">
        <authorList>
            <person name="Zhang L."/>
        </authorList>
    </citation>
    <scope>NUCLEOTIDE SEQUENCE</scope>
</reference>
<evidence type="ECO:0000313" key="5">
    <source>
        <dbReference type="EMBL" id="VVW61322.1"/>
    </source>
</evidence>
<evidence type="ECO:0000256" key="2">
    <source>
        <dbReference type="ARBA" id="ARBA00022729"/>
    </source>
</evidence>
<keyword evidence="4" id="KW-0472">Membrane</keyword>